<dbReference type="Proteomes" id="UP000652761">
    <property type="component" value="Unassembled WGS sequence"/>
</dbReference>
<evidence type="ECO:0000313" key="2">
    <source>
        <dbReference type="EMBL" id="MQL82450.1"/>
    </source>
</evidence>
<gene>
    <name evidence="2" type="ORF">Taro_014918</name>
</gene>
<dbReference type="InterPro" id="IPR044821">
    <property type="entry name" value="At1g28695/At4g15970-like"/>
</dbReference>
<dbReference type="PANTHER" id="PTHR46038:SF12">
    <property type="entry name" value="OS03G0731800 PROTEIN"/>
    <property type="match status" value="1"/>
</dbReference>
<dbReference type="Pfam" id="PF03407">
    <property type="entry name" value="Nucleotid_trans"/>
    <property type="match status" value="1"/>
</dbReference>
<dbReference type="PANTHER" id="PTHR46038">
    <property type="entry name" value="EXPRESSED PROTEIN-RELATED"/>
    <property type="match status" value="1"/>
</dbReference>
<proteinExistence type="predicted"/>
<comment type="caution">
    <text evidence="2">The sequence shown here is derived from an EMBL/GenBank/DDBJ whole genome shotgun (WGS) entry which is preliminary data.</text>
</comment>
<dbReference type="OrthoDB" id="540503at2759"/>
<sequence length="339" mass="38412">MEISSYINREVLTLVALALLISASSYYAMLSPGFFFSYQHFHRQDALNNKTEAFVPGDKLEIALRRASMANKTVIISVLNKAYAEEGGMLDLFLRSFRVGEGTQPLIRHLFLVTVDQVAFNRCSTMGLHCYRLVTEGVDFSGEELYMSEGFIKMMWKRTLFLGEVLRRGYSFIFTDMDVLWLRSPFAKLSKEGEDMQFSCDAYNGRPFDESNPINTGFYFAAPGNGTVRLFDEWYAARNRSAGKKEQDVLGEMKAGGAFRRLGMKVRFLDVRHFAGFCRGGGPGEARTMHANCCRTVKAKLDDLTLLLDDWVRYNGTTPESWTQHRACSQSWNAAVVQP</sequence>
<accession>A0A843UKU4</accession>
<dbReference type="AlphaFoldDB" id="A0A843UKU4"/>
<organism evidence="2 3">
    <name type="scientific">Colocasia esculenta</name>
    <name type="common">Wild taro</name>
    <name type="synonym">Arum esculentum</name>
    <dbReference type="NCBI Taxonomy" id="4460"/>
    <lineage>
        <taxon>Eukaryota</taxon>
        <taxon>Viridiplantae</taxon>
        <taxon>Streptophyta</taxon>
        <taxon>Embryophyta</taxon>
        <taxon>Tracheophyta</taxon>
        <taxon>Spermatophyta</taxon>
        <taxon>Magnoliopsida</taxon>
        <taxon>Liliopsida</taxon>
        <taxon>Araceae</taxon>
        <taxon>Aroideae</taxon>
        <taxon>Colocasieae</taxon>
        <taxon>Colocasia</taxon>
    </lineage>
</organism>
<name>A0A843UKU4_COLES</name>
<keyword evidence="3" id="KW-1185">Reference proteome</keyword>
<feature type="domain" description="Nucleotide-diphospho-sugar transferase" evidence="1">
    <location>
        <begin position="106"/>
        <end position="304"/>
    </location>
</feature>
<evidence type="ECO:0000259" key="1">
    <source>
        <dbReference type="Pfam" id="PF03407"/>
    </source>
</evidence>
<evidence type="ECO:0000313" key="3">
    <source>
        <dbReference type="Proteomes" id="UP000652761"/>
    </source>
</evidence>
<dbReference type="InterPro" id="IPR005069">
    <property type="entry name" value="Nucl-diP-sugar_transferase"/>
</dbReference>
<reference evidence="2" key="1">
    <citation type="submission" date="2017-07" db="EMBL/GenBank/DDBJ databases">
        <title>Taro Niue Genome Assembly and Annotation.</title>
        <authorList>
            <person name="Atibalentja N."/>
            <person name="Keating K."/>
            <person name="Fields C.J."/>
        </authorList>
    </citation>
    <scope>NUCLEOTIDE SEQUENCE</scope>
    <source>
        <strain evidence="2">Niue_2</strain>
        <tissue evidence="2">Leaf</tissue>
    </source>
</reference>
<protein>
    <recommendedName>
        <fullName evidence="1">Nucleotide-diphospho-sugar transferase domain-containing protein</fullName>
    </recommendedName>
</protein>
<dbReference type="EMBL" id="NMUH01000631">
    <property type="protein sequence ID" value="MQL82450.1"/>
    <property type="molecule type" value="Genomic_DNA"/>
</dbReference>